<feature type="region of interest" description="Disordered" evidence="1">
    <location>
        <begin position="130"/>
        <end position="151"/>
    </location>
</feature>
<evidence type="ECO:0000256" key="1">
    <source>
        <dbReference type="SAM" id="MobiDB-lite"/>
    </source>
</evidence>
<dbReference type="AlphaFoldDB" id="A0A9P9IAM4"/>
<dbReference type="Proteomes" id="UP000738349">
    <property type="component" value="Unassembled WGS sequence"/>
</dbReference>
<dbReference type="EMBL" id="JAGMUV010000037">
    <property type="protein sequence ID" value="KAH7112699.1"/>
    <property type="molecule type" value="Genomic_DNA"/>
</dbReference>
<accession>A0A9P9IAM4</accession>
<evidence type="ECO:0000313" key="2">
    <source>
        <dbReference type="EMBL" id="KAH7112699.1"/>
    </source>
</evidence>
<reference evidence="2" key="1">
    <citation type="journal article" date="2021" name="Nat. Commun.">
        <title>Genetic determinants of endophytism in the Arabidopsis root mycobiome.</title>
        <authorList>
            <person name="Mesny F."/>
            <person name="Miyauchi S."/>
            <person name="Thiergart T."/>
            <person name="Pickel B."/>
            <person name="Atanasova L."/>
            <person name="Karlsson M."/>
            <person name="Huettel B."/>
            <person name="Barry K.W."/>
            <person name="Haridas S."/>
            <person name="Chen C."/>
            <person name="Bauer D."/>
            <person name="Andreopoulos W."/>
            <person name="Pangilinan J."/>
            <person name="LaButti K."/>
            <person name="Riley R."/>
            <person name="Lipzen A."/>
            <person name="Clum A."/>
            <person name="Drula E."/>
            <person name="Henrissat B."/>
            <person name="Kohler A."/>
            <person name="Grigoriev I.V."/>
            <person name="Martin F.M."/>
            <person name="Hacquard S."/>
        </authorList>
    </citation>
    <scope>NUCLEOTIDE SEQUENCE</scope>
    <source>
        <strain evidence="2">MPI-CAGE-AT-0147</strain>
    </source>
</reference>
<organism evidence="2 3">
    <name type="scientific">Dactylonectria macrodidyma</name>
    <dbReference type="NCBI Taxonomy" id="307937"/>
    <lineage>
        <taxon>Eukaryota</taxon>
        <taxon>Fungi</taxon>
        <taxon>Dikarya</taxon>
        <taxon>Ascomycota</taxon>
        <taxon>Pezizomycotina</taxon>
        <taxon>Sordariomycetes</taxon>
        <taxon>Hypocreomycetidae</taxon>
        <taxon>Hypocreales</taxon>
        <taxon>Nectriaceae</taxon>
        <taxon>Dactylonectria</taxon>
    </lineage>
</organism>
<proteinExistence type="predicted"/>
<feature type="compositionally biased region" description="Pro residues" evidence="1">
    <location>
        <begin position="133"/>
        <end position="151"/>
    </location>
</feature>
<protein>
    <submittedName>
        <fullName evidence="2">Uncharacterized protein</fullName>
    </submittedName>
</protein>
<comment type="caution">
    <text evidence="2">The sequence shown here is derived from an EMBL/GenBank/DDBJ whole genome shotgun (WGS) entry which is preliminary data.</text>
</comment>
<sequence length="151" mass="17145">MVPYNLRPGLLHFRLPFTRRQKHHRPARNIRRAATSIFPTRKLLIILTIDSSRNYLGNYSPSPLSSLCFLATHLASLNSLIQLLSLLLDTTRHSQHYQTSRTEPIVLGSLHNYSKLLKLHHTTTNMLAQRPSQLPPCPGPPPSRPLPPLPK</sequence>
<keyword evidence="3" id="KW-1185">Reference proteome</keyword>
<name>A0A9P9IAM4_9HYPO</name>
<gene>
    <name evidence="2" type="ORF">EDB81DRAFT_312700</name>
</gene>
<evidence type="ECO:0000313" key="3">
    <source>
        <dbReference type="Proteomes" id="UP000738349"/>
    </source>
</evidence>